<dbReference type="EMBL" id="JAKMXF010000365">
    <property type="protein sequence ID" value="KAI6645873.1"/>
    <property type="molecule type" value="Genomic_DNA"/>
</dbReference>
<dbReference type="Gene3D" id="3.80.10.10">
    <property type="entry name" value="Ribonuclease Inhibitor"/>
    <property type="match status" value="2"/>
</dbReference>
<comment type="caution">
    <text evidence="3">The sequence shown here is derived from an EMBL/GenBank/DDBJ whole genome shotgun (WGS) entry which is preliminary data.</text>
</comment>
<dbReference type="InterPro" id="IPR001611">
    <property type="entry name" value="Leu-rich_rpt"/>
</dbReference>
<dbReference type="InterPro" id="IPR050836">
    <property type="entry name" value="SDS22/Internalin_LRR"/>
</dbReference>
<keyword evidence="1" id="KW-0433">Leucine-rich repeat</keyword>
<dbReference type="AlphaFoldDB" id="A0AAV7JAX6"/>
<dbReference type="InterPro" id="IPR003591">
    <property type="entry name" value="Leu-rich_rpt_typical-subtyp"/>
</dbReference>
<dbReference type="SUPFAM" id="SSF52058">
    <property type="entry name" value="L domain-like"/>
    <property type="match status" value="1"/>
</dbReference>
<dbReference type="SMART" id="SM00369">
    <property type="entry name" value="LRR_TYP"/>
    <property type="match status" value="6"/>
</dbReference>
<organism evidence="3 4">
    <name type="scientific">Oopsacas minuta</name>
    <dbReference type="NCBI Taxonomy" id="111878"/>
    <lineage>
        <taxon>Eukaryota</taxon>
        <taxon>Metazoa</taxon>
        <taxon>Porifera</taxon>
        <taxon>Hexactinellida</taxon>
        <taxon>Hexasterophora</taxon>
        <taxon>Lyssacinosida</taxon>
        <taxon>Leucopsacidae</taxon>
        <taxon>Oopsacas</taxon>
    </lineage>
</organism>
<dbReference type="PANTHER" id="PTHR46652:SF3">
    <property type="entry name" value="LEUCINE-RICH REPEAT-CONTAINING PROTEIN 9"/>
    <property type="match status" value="1"/>
</dbReference>
<dbReference type="SMART" id="SM00365">
    <property type="entry name" value="LRR_SD22"/>
    <property type="match status" value="7"/>
</dbReference>
<evidence type="ECO:0000256" key="1">
    <source>
        <dbReference type="ARBA" id="ARBA00022614"/>
    </source>
</evidence>
<name>A0AAV7JAX6_9METZ</name>
<sequence>MAEKENCIRVQGEIGLQREHSINSILPEITYSDIVALSGESDADKVYTLDLHGHKINNISHMDKLTHLRCLDASCNHLDKIDGLENNTFLCELKLYSNTITHISGLKGLKNLVQLSLQMNRIRDVGKGLKSLSKLEILRLDMNLITQIDANTNVEGCSSLMDINLANNAIDSVKNFRSTHKLEKLDLSYNNLSSIQGLNNCNSLIELNLTGNNITGLFEVPSLKSIQILTISNNNIKEIRVGNQCKHLTELYANDNRLNCLPNNMKIMFPNLQRLELKSNEISNLNNICCAIKECQNLNILLLENNPIGLSMSEISDKIKAVAHNVSECTDFKPNSSELRIEEVKIETTFKEIAYEMKNYEDLIQSTIEDIQTKLSCDDLPNTSVRPKSRCHSRARINEALEFASKHFNI</sequence>
<evidence type="ECO:0000256" key="2">
    <source>
        <dbReference type="ARBA" id="ARBA00022737"/>
    </source>
</evidence>
<protein>
    <submittedName>
        <fullName evidence="3">Protein phosphatase 1 regulatory subunit 7-like</fullName>
    </submittedName>
</protein>
<keyword evidence="2" id="KW-0677">Repeat</keyword>
<reference evidence="3 4" key="1">
    <citation type="journal article" date="2023" name="BMC Biol.">
        <title>The compact genome of the sponge Oopsacas minuta (Hexactinellida) is lacking key metazoan core genes.</title>
        <authorList>
            <person name="Santini S."/>
            <person name="Schenkelaars Q."/>
            <person name="Jourda C."/>
            <person name="Duchesne M."/>
            <person name="Belahbib H."/>
            <person name="Rocher C."/>
            <person name="Selva M."/>
            <person name="Riesgo A."/>
            <person name="Vervoort M."/>
            <person name="Leys S.P."/>
            <person name="Kodjabachian L."/>
            <person name="Le Bivic A."/>
            <person name="Borchiellini C."/>
            <person name="Claverie J.M."/>
            <person name="Renard E."/>
        </authorList>
    </citation>
    <scope>NUCLEOTIDE SEQUENCE [LARGE SCALE GENOMIC DNA]</scope>
    <source>
        <strain evidence="3">SPO-2</strain>
    </source>
</reference>
<dbReference type="InterPro" id="IPR032675">
    <property type="entry name" value="LRR_dom_sf"/>
</dbReference>
<dbReference type="PROSITE" id="PS51450">
    <property type="entry name" value="LRR"/>
    <property type="match status" value="4"/>
</dbReference>
<accession>A0AAV7JAX6</accession>
<dbReference type="Pfam" id="PF13855">
    <property type="entry name" value="LRR_8"/>
    <property type="match status" value="1"/>
</dbReference>
<keyword evidence="4" id="KW-1185">Reference proteome</keyword>
<proteinExistence type="predicted"/>
<dbReference type="PANTHER" id="PTHR46652">
    <property type="entry name" value="LEUCINE-RICH REPEAT AND IQ DOMAIN-CONTAINING PROTEIN 1-RELATED"/>
    <property type="match status" value="1"/>
</dbReference>
<dbReference type="Proteomes" id="UP001165289">
    <property type="component" value="Unassembled WGS sequence"/>
</dbReference>
<evidence type="ECO:0000313" key="3">
    <source>
        <dbReference type="EMBL" id="KAI6645873.1"/>
    </source>
</evidence>
<gene>
    <name evidence="3" type="ORF">LOD99_13132</name>
</gene>
<evidence type="ECO:0000313" key="4">
    <source>
        <dbReference type="Proteomes" id="UP001165289"/>
    </source>
</evidence>